<dbReference type="EMBL" id="CACRXK020006229">
    <property type="protein sequence ID" value="CAB4008789.1"/>
    <property type="molecule type" value="Genomic_DNA"/>
</dbReference>
<reference evidence="1" key="1">
    <citation type="submission" date="2020-04" db="EMBL/GenBank/DDBJ databases">
        <authorList>
            <person name="Alioto T."/>
            <person name="Alioto T."/>
            <person name="Gomez Garrido J."/>
        </authorList>
    </citation>
    <scope>NUCLEOTIDE SEQUENCE</scope>
    <source>
        <strain evidence="1">A484AB</strain>
    </source>
</reference>
<evidence type="ECO:0000313" key="1">
    <source>
        <dbReference type="EMBL" id="CAB4008789.1"/>
    </source>
</evidence>
<protein>
    <submittedName>
        <fullName evidence="1">Uncharacterized protein</fullName>
    </submittedName>
</protein>
<proteinExistence type="predicted"/>
<gene>
    <name evidence="1" type="ORF">PACLA_8A001142</name>
</gene>
<dbReference type="AlphaFoldDB" id="A0A7D9EJJ5"/>
<accession>A0A7D9EJJ5</accession>
<organism evidence="1 2">
    <name type="scientific">Paramuricea clavata</name>
    <name type="common">Red gorgonian</name>
    <name type="synonym">Violescent sea-whip</name>
    <dbReference type="NCBI Taxonomy" id="317549"/>
    <lineage>
        <taxon>Eukaryota</taxon>
        <taxon>Metazoa</taxon>
        <taxon>Cnidaria</taxon>
        <taxon>Anthozoa</taxon>
        <taxon>Octocorallia</taxon>
        <taxon>Malacalcyonacea</taxon>
        <taxon>Plexauridae</taxon>
        <taxon>Paramuricea</taxon>
    </lineage>
</organism>
<evidence type="ECO:0000313" key="2">
    <source>
        <dbReference type="Proteomes" id="UP001152795"/>
    </source>
</evidence>
<dbReference type="InterPro" id="IPR005312">
    <property type="entry name" value="DUF1759"/>
</dbReference>
<dbReference type="PANTHER" id="PTHR47331:SF4">
    <property type="entry name" value="PEPTIDASE S1 DOMAIN-CONTAINING PROTEIN"/>
    <property type="match status" value="1"/>
</dbReference>
<dbReference type="Proteomes" id="UP001152795">
    <property type="component" value="Unassembled WGS sequence"/>
</dbReference>
<dbReference type="OrthoDB" id="5986101at2759"/>
<dbReference type="Pfam" id="PF03564">
    <property type="entry name" value="DUF1759"/>
    <property type="match status" value="1"/>
</dbReference>
<name>A0A7D9EJJ5_PARCT</name>
<dbReference type="PANTHER" id="PTHR47331">
    <property type="entry name" value="PHD-TYPE DOMAIN-CONTAINING PROTEIN"/>
    <property type="match status" value="1"/>
</dbReference>
<comment type="caution">
    <text evidence="1">The sequence shown here is derived from an EMBL/GenBank/DDBJ whole genome shotgun (WGS) entry which is preliminary data.</text>
</comment>
<sequence length="257" mass="29682">MFSEQHQQNFLRSLSLSSFKGDPTEYHLFIRTFGMRVERNVKSSGARMQYLQQYLDGEPKDLIKGCHYMEPDAGYVEAMKLLNEKYGDPYKVSNAYVKKVNDWPILRPGDDNALEKLAIFLTQCPSAMESLSYLVTLDHPNNLQCLMKKLTFYQQERWRREVTKLREKGKNLAFKHFVSFVKTEAKIATDPIFSRQALDKIGQDDKSKFKRGSTSKFTSNATMIKEESPNSCIACNDLHDLDECKVYLKKSLSEELG</sequence>
<keyword evidence="2" id="KW-1185">Reference proteome</keyword>